<name>A0A371HTK2_MUCPR</name>
<gene>
    <name evidence="2" type="ORF">CR513_09946</name>
</gene>
<keyword evidence="1" id="KW-0175">Coiled coil</keyword>
<evidence type="ECO:0000256" key="1">
    <source>
        <dbReference type="SAM" id="Coils"/>
    </source>
</evidence>
<proteinExistence type="predicted"/>
<dbReference type="EMBL" id="QJKJ01001748">
    <property type="protein sequence ID" value="RDY06116.1"/>
    <property type="molecule type" value="Genomic_DNA"/>
</dbReference>
<dbReference type="OrthoDB" id="1743010at2759"/>
<dbReference type="AlphaFoldDB" id="A0A371HTK2"/>
<protein>
    <submittedName>
        <fullName evidence="2">Uncharacterized protein</fullName>
    </submittedName>
</protein>
<evidence type="ECO:0000313" key="3">
    <source>
        <dbReference type="Proteomes" id="UP000257109"/>
    </source>
</evidence>
<comment type="caution">
    <text evidence="2">The sequence shown here is derived from an EMBL/GenBank/DDBJ whole genome shotgun (WGS) entry which is preliminary data.</text>
</comment>
<keyword evidence="3" id="KW-1185">Reference proteome</keyword>
<sequence>MHCISISNRETFQTDGYRNRVTACIIPLRLINVHWDTKKAKLYTYATRSKSKAMENKIEALELQNQDLKREINVTITAMANHSTTRHAQASNTIGPPPHAVRDPPYGWNTEDPVNKEQEQLKVKVQHQALRTTQPFVVHRKTPQTEDKWQSLEEQLRVVEGGNRFGLEVVDLCLIPDVDLLTDFETPKFNKYKGFSCPRVHLAIYCRKMVAYIYNDKIPIHCFQDSLTRAPLNW</sequence>
<dbReference type="Proteomes" id="UP000257109">
    <property type="component" value="Unassembled WGS sequence"/>
</dbReference>
<feature type="non-terminal residue" evidence="2">
    <location>
        <position position="1"/>
    </location>
</feature>
<feature type="coiled-coil region" evidence="1">
    <location>
        <begin position="51"/>
        <end position="78"/>
    </location>
</feature>
<accession>A0A371HTK2</accession>
<organism evidence="2 3">
    <name type="scientific">Mucuna pruriens</name>
    <name type="common">Velvet bean</name>
    <name type="synonym">Dolichos pruriens</name>
    <dbReference type="NCBI Taxonomy" id="157652"/>
    <lineage>
        <taxon>Eukaryota</taxon>
        <taxon>Viridiplantae</taxon>
        <taxon>Streptophyta</taxon>
        <taxon>Embryophyta</taxon>
        <taxon>Tracheophyta</taxon>
        <taxon>Spermatophyta</taxon>
        <taxon>Magnoliopsida</taxon>
        <taxon>eudicotyledons</taxon>
        <taxon>Gunneridae</taxon>
        <taxon>Pentapetalae</taxon>
        <taxon>rosids</taxon>
        <taxon>fabids</taxon>
        <taxon>Fabales</taxon>
        <taxon>Fabaceae</taxon>
        <taxon>Papilionoideae</taxon>
        <taxon>50 kb inversion clade</taxon>
        <taxon>NPAAA clade</taxon>
        <taxon>indigoferoid/millettioid clade</taxon>
        <taxon>Phaseoleae</taxon>
        <taxon>Mucuna</taxon>
    </lineage>
</organism>
<evidence type="ECO:0000313" key="2">
    <source>
        <dbReference type="EMBL" id="RDY06116.1"/>
    </source>
</evidence>
<reference evidence="2" key="1">
    <citation type="submission" date="2018-05" db="EMBL/GenBank/DDBJ databases">
        <title>Draft genome of Mucuna pruriens seed.</title>
        <authorList>
            <person name="Nnadi N.E."/>
            <person name="Vos R."/>
            <person name="Hasami M.H."/>
            <person name="Devisetty U.K."/>
            <person name="Aguiy J.C."/>
        </authorList>
    </citation>
    <scope>NUCLEOTIDE SEQUENCE [LARGE SCALE GENOMIC DNA]</scope>
    <source>
        <strain evidence="2">JCA_2017</strain>
    </source>
</reference>